<dbReference type="EMBL" id="QKMR01000018">
    <property type="protein sequence ID" value="PYG86650.1"/>
    <property type="molecule type" value="Genomic_DNA"/>
</dbReference>
<protein>
    <submittedName>
        <fullName evidence="3">Putative amidase-like protein</fullName>
    </submittedName>
</protein>
<organism evidence="3 4">
    <name type="scientific">Ruminiclostridium sufflavum DSM 19573</name>
    <dbReference type="NCBI Taxonomy" id="1121337"/>
    <lineage>
        <taxon>Bacteria</taxon>
        <taxon>Bacillati</taxon>
        <taxon>Bacillota</taxon>
        <taxon>Clostridia</taxon>
        <taxon>Eubacteriales</taxon>
        <taxon>Oscillospiraceae</taxon>
        <taxon>Ruminiclostridium</taxon>
    </lineage>
</organism>
<proteinExistence type="predicted"/>
<evidence type="ECO:0000256" key="1">
    <source>
        <dbReference type="SAM" id="SignalP"/>
    </source>
</evidence>
<evidence type="ECO:0000313" key="3">
    <source>
        <dbReference type="EMBL" id="PYG86650.1"/>
    </source>
</evidence>
<reference evidence="3 4" key="1">
    <citation type="submission" date="2018-06" db="EMBL/GenBank/DDBJ databases">
        <title>Genomic Encyclopedia of Type Strains, Phase I: the one thousand microbial genomes (KMG-I) project.</title>
        <authorList>
            <person name="Kyrpides N."/>
        </authorList>
    </citation>
    <scope>NUCLEOTIDE SEQUENCE [LARGE SCALE GENOMIC DNA]</scope>
    <source>
        <strain evidence="3 4">DSM 19573</strain>
    </source>
</reference>
<dbReference type="InterPro" id="IPR024301">
    <property type="entry name" value="Amidase_6"/>
</dbReference>
<dbReference type="InterPro" id="IPR007921">
    <property type="entry name" value="CHAP_dom"/>
</dbReference>
<feature type="domain" description="Peptidase C51" evidence="2">
    <location>
        <begin position="33"/>
        <end position="166"/>
    </location>
</feature>
<gene>
    <name evidence="3" type="ORF">LY28_02869</name>
</gene>
<dbReference type="AlphaFoldDB" id="A0A318XHI2"/>
<name>A0A318XHI2_9FIRM</name>
<evidence type="ECO:0000259" key="2">
    <source>
        <dbReference type="PROSITE" id="PS50911"/>
    </source>
</evidence>
<comment type="caution">
    <text evidence="3">The sequence shown here is derived from an EMBL/GenBank/DDBJ whole genome shotgun (WGS) entry which is preliminary data.</text>
</comment>
<dbReference type="Pfam" id="PF12671">
    <property type="entry name" value="Amidase_6"/>
    <property type="match status" value="1"/>
</dbReference>
<keyword evidence="1" id="KW-0732">Signal</keyword>
<accession>A0A318XHI2</accession>
<dbReference type="Proteomes" id="UP000248132">
    <property type="component" value="Unassembled WGS sequence"/>
</dbReference>
<feature type="chain" id="PRO_5038807593" evidence="1">
    <location>
        <begin position="28"/>
        <end position="167"/>
    </location>
</feature>
<sequence>MNKLTKRIASFLLAFTFLFASTLTIFAAASSVSLEAQKSTYGNVWRDQQTPGWAAYQCQGFAVRMKYETSGRAVSTWKRIYTTNSLKDIKAGDIIRYTIKSTSTTDLHSIFITSVNSDASIIKFADANYDYKNGIRWEVTMSTTLRNRIVTSINNEGTNANPTYIWR</sequence>
<dbReference type="PROSITE" id="PS50911">
    <property type="entry name" value="CHAP"/>
    <property type="match status" value="1"/>
</dbReference>
<evidence type="ECO:0000313" key="4">
    <source>
        <dbReference type="Proteomes" id="UP000248132"/>
    </source>
</evidence>
<dbReference type="RefSeq" id="WP_110462863.1">
    <property type="nucleotide sequence ID" value="NZ_QKMR01000018.1"/>
</dbReference>
<feature type="signal peptide" evidence="1">
    <location>
        <begin position="1"/>
        <end position="27"/>
    </location>
</feature>
<keyword evidence="4" id="KW-1185">Reference proteome</keyword>